<dbReference type="EMBL" id="SMKW01000031">
    <property type="protein sequence ID" value="TDD48144.1"/>
    <property type="molecule type" value="Genomic_DNA"/>
</dbReference>
<reference evidence="1 2" key="1">
    <citation type="submission" date="2019-03" db="EMBL/GenBank/DDBJ databases">
        <title>Draft genome sequences of novel Actinobacteria.</title>
        <authorList>
            <person name="Sahin N."/>
            <person name="Ay H."/>
            <person name="Saygin H."/>
        </authorList>
    </citation>
    <scope>NUCLEOTIDE SEQUENCE [LARGE SCALE GENOMIC DNA]</scope>
    <source>
        <strain evidence="1 2">7K502</strain>
    </source>
</reference>
<dbReference type="OrthoDB" id="495805at2"/>
<protein>
    <recommendedName>
        <fullName evidence="3">Ferritin-like diiron domain-containing protein</fullName>
    </recommendedName>
</protein>
<gene>
    <name evidence="1" type="ORF">E1288_22905</name>
</gene>
<dbReference type="AlphaFoldDB" id="A0A4R4YUL1"/>
<keyword evidence="2" id="KW-1185">Reference proteome</keyword>
<organism evidence="1 2">
    <name type="scientific">Saccharopolyspora elongata</name>
    <dbReference type="NCBI Taxonomy" id="2530387"/>
    <lineage>
        <taxon>Bacteria</taxon>
        <taxon>Bacillati</taxon>
        <taxon>Actinomycetota</taxon>
        <taxon>Actinomycetes</taxon>
        <taxon>Pseudonocardiales</taxon>
        <taxon>Pseudonocardiaceae</taxon>
        <taxon>Saccharopolyspora</taxon>
    </lineage>
</organism>
<dbReference type="RefSeq" id="WP_132488294.1">
    <property type="nucleotide sequence ID" value="NZ_SMKW01000031.1"/>
</dbReference>
<name>A0A4R4YUL1_9PSEU</name>
<comment type="caution">
    <text evidence="1">The sequence shown here is derived from an EMBL/GenBank/DDBJ whole genome shotgun (WGS) entry which is preliminary data.</text>
</comment>
<proteinExistence type="predicted"/>
<evidence type="ECO:0008006" key="3">
    <source>
        <dbReference type="Google" id="ProtNLM"/>
    </source>
</evidence>
<dbReference type="Proteomes" id="UP000294947">
    <property type="component" value="Unassembled WGS sequence"/>
</dbReference>
<dbReference type="InterPro" id="IPR012347">
    <property type="entry name" value="Ferritin-like"/>
</dbReference>
<dbReference type="Gene3D" id="1.20.1260.10">
    <property type="match status" value="1"/>
</dbReference>
<evidence type="ECO:0000313" key="1">
    <source>
        <dbReference type="EMBL" id="TDD48144.1"/>
    </source>
</evidence>
<sequence length="75" mass="8834">MAEKPSSPVKDKNYNLITILQESLQHAWMMETYIKDAEEQGDEELAKWFRKIQRNNVKAGEQAKEMLQKRLAPEQ</sequence>
<accession>A0A4R4YUL1</accession>
<evidence type="ECO:0000313" key="2">
    <source>
        <dbReference type="Proteomes" id="UP000294947"/>
    </source>
</evidence>